<sequence>MASSMRKCLLSHYSSVLDRAYGMSTCPLSHCSGVPGRAPGMSTRPLSHCSGVSRRSLGISTCPLSHFLGVLGRALGSSACPSGEFYCRNAGRSPLTIFSSRVNDGICDCLPSEWKTHTLILRNKTDMEDKSLNDLYNSLKIYESKVKHSSSQGSDSQNLAFVSTTQADNTNDLVSAAVSVSAVGAKLSASTLPNVDSLSNVDADDLEKMDLKWQIAMLTMRARKFLQKTGRNLGVNGPTSIGFDMAKVECYNCHRKG</sequence>
<dbReference type="PANTHER" id="PTHR12630:SF6">
    <property type="entry name" value="N-ACETYLGLUCOSAMINE-1-PHOSPHOTRANSFERASE SUBUNIT GAMMA"/>
    <property type="match status" value="1"/>
</dbReference>
<dbReference type="GO" id="GO:0005794">
    <property type="term" value="C:Golgi apparatus"/>
    <property type="evidence" value="ECO:0007669"/>
    <property type="project" value="TreeGrafter"/>
</dbReference>
<comment type="caution">
    <text evidence="1">The sequence shown here is derived from an EMBL/GenBank/DDBJ whole genome shotgun (WGS) entry which is preliminary data.</text>
</comment>
<evidence type="ECO:0000313" key="1">
    <source>
        <dbReference type="EMBL" id="GEU77961.1"/>
    </source>
</evidence>
<proteinExistence type="predicted"/>
<dbReference type="PANTHER" id="PTHR12630">
    <property type="entry name" value="N-LINKED OLIGOSACCHARIDE PROCESSING"/>
    <property type="match status" value="1"/>
</dbReference>
<dbReference type="AlphaFoldDB" id="A0A6L2MVD7"/>
<accession>A0A6L2MVD7</accession>
<dbReference type="EMBL" id="BKCJ010007577">
    <property type="protein sequence ID" value="GEU77961.1"/>
    <property type="molecule type" value="Genomic_DNA"/>
</dbReference>
<reference evidence="1" key="1">
    <citation type="journal article" date="2019" name="Sci. Rep.">
        <title>Draft genome of Tanacetum cinerariifolium, the natural source of mosquito coil.</title>
        <authorList>
            <person name="Yamashiro T."/>
            <person name="Shiraishi A."/>
            <person name="Satake H."/>
            <person name="Nakayama K."/>
        </authorList>
    </citation>
    <scope>NUCLEOTIDE SEQUENCE</scope>
</reference>
<organism evidence="1">
    <name type="scientific">Tanacetum cinerariifolium</name>
    <name type="common">Dalmatian daisy</name>
    <name type="synonym">Chrysanthemum cinerariifolium</name>
    <dbReference type="NCBI Taxonomy" id="118510"/>
    <lineage>
        <taxon>Eukaryota</taxon>
        <taxon>Viridiplantae</taxon>
        <taxon>Streptophyta</taxon>
        <taxon>Embryophyta</taxon>
        <taxon>Tracheophyta</taxon>
        <taxon>Spermatophyta</taxon>
        <taxon>Magnoliopsida</taxon>
        <taxon>eudicotyledons</taxon>
        <taxon>Gunneridae</taxon>
        <taxon>Pentapetalae</taxon>
        <taxon>asterids</taxon>
        <taxon>campanulids</taxon>
        <taxon>Asterales</taxon>
        <taxon>Asteraceae</taxon>
        <taxon>Asteroideae</taxon>
        <taxon>Anthemideae</taxon>
        <taxon>Anthemidinae</taxon>
        <taxon>Tanacetum</taxon>
    </lineage>
</organism>
<dbReference type="InterPro" id="IPR039794">
    <property type="entry name" value="Gtb1-like"/>
</dbReference>
<name>A0A6L2MVD7_TANCI</name>
<protein>
    <submittedName>
        <fullName evidence="1">Ribonuclease H-like domain-containing protein</fullName>
    </submittedName>
</protein>
<gene>
    <name evidence="1" type="ORF">Tci_049939</name>
</gene>